<dbReference type="InterPro" id="IPR044527">
    <property type="entry name" value="NrtA/CpmA_ABC-bd_dom"/>
</dbReference>
<accession>A0ABV3TVU0</accession>
<keyword evidence="7" id="KW-1185">Reference proteome</keyword>
<sequence>MAVTNNKNRLKLEKTDIALGFIPLTDCAPLVVAHEKGYFLNEGLNVTLSREASWAGIRDKVGLGILDGAQMLASIPVASRLGVGGPKIDMISAMVLDLNGNAITVNNDLYDHLFAVDPRSEFSPLIAAQALQCVIEEHKRSKRPRLRFGVVYPCSTQSYELRYWLASAGIDPDRDVEIVVIPPPKMVSAMTDGDIHGFCVGEPWNTLAVQQKLGHVVATKYQLWNNSPEKVFAVSETWANENPATHQAILRALINACIWLDKKENRKAAAKMISQAAYIALPEETVALSLMGLSLKHFGQPPEKVEDFHVFHRYSANFPWLNHAEWFISQMYRWGQLTTPINIEETVAAVYKPSLFRIAADAIGLESPSIDRKTEGNLHEKNMLTKSQHIGPNQFLDGKVISVGGIIKYLEQQSLSKADIPALRLINSQKEAK</sequence>
<keyword evidence="5" id="KW-0472">Membrane</keyword>
<dbReference type="Gene3D" id="3.40.190.10">
    <property type="entry name" value="Periplasmic binding protein-like II"/>
    <property type="match status" value="2"/>
</dbReference>
<evidence type="ECO:0000256" key="1">
    <source>
        <dbReference type="ARBA" id="ARBA00004308"/>
    </source>
</evidence>
<comment type="subcellular location">
    <subcellularLocation>
        <location evidence="1">Endomembrane system</location>
    </subcellularLocation>
</comment>
<dbReference type="SUPFAM" id="SSF53850">
    <property type="entry name" value="Periplasmic binding protein-like II"/>
    <property type="match status" value="1"/>
</dbReference>
<evidence type="ECO:0000256" key="4">
    <source>
        <dbReference type="ARBA" id="ARBA00022519"/>
    </source>
</evidence>
<dbReference type="Pfam" id="PF13379">
    <property type="entry name" value="NMT1_2"/>
    <property type="match status" value="1"/>
</dbReference>
<evidence type="ECO:0000256" key="2">
    <source>
        <dbReference type="ARBA" id="ARBA00022448"/>
    </source>
</evidence>
<reference evidence="6 7" key="1">
    <citation type="journal article" date="2011" name="Int. J. Syst. Evol. Microbiol.">
        <title>Zhongshania antarctica gen. nov., sp. nov. and Zhongshania guokunii sp. nov., gammaproteobacteria respectively isolated from coastal attached (fast) ice and surface seawater of the Antarctic.</title>
        <authorList>
            <person name="Li H.J."/>
            <person name="Zhang X.Y."/>
            <person name="Chen C.X."/>
            <person name="Zhang Y.J."/>
            <person name="Gao Z.M."/>
            <person name="Yu Y."/>
            <person name="Chen X.L."/>
            <person name="Chen B."/>
            <person name="Zhang Y.Z."/>
        </authorList>
    </citation>
    <scope>NUCLEOTIDE SEQUENCE [LARGE SCALE GENOMIC DNA]</scope>
    <source>
        <strain evidence="6 7">R06B22</strain>
    </source>
</reference>
<evidence type="ECO:0000256" key="3">
    <source>
        <dbReference type="ARBA" id="ARBA00022475"/>
    </source>
</evidence>
<name>A0ABV3TVU0_9GAMM</name>
<dbReference type="RefSeq" id="WP_368375833.1">
    <property type="nucleotide sequence ID" value="NZ_JBFRYB010000001.1"/>
</dbReference>
<keyword evidence="3" id="KW-1003">Cell membrane</keyword>
<keyword evidence="4" id="KW-0997">Cell inner membrane</keyword>
<proteinExistence type="predicted"/>
<gene>
    <name evidence="6" type="ORF">AB4875_09540</name>
</gene>
<protein>
    <submittedName>
        <fullName evidence="6">CmpA/NrtA family ABC transporter substrate-binding protein</fullName>
    </submittedName>
</protein>
<organism evidence="6 7">
    <name type="scientific">Zhongshania arctica</name>
    <dbReference type="NCBI Taxonomy" id="3238302"/>
    <lineage>
        <taxon>Bacteria</taxon>
        <taxon>Pseudomonadati</taxon>
        <taxon>Pseudomonadota</taxon>
        <taxon>Gammaproteobacteria</taxon>
        <taxon>Cellvibrionales</taxon>
        <taxon>Spongiibacteraceae</taxon>
        <taxon>Zhongshania</taxon>
    </lineage>
</organism>
<dbReference type="EMBL" id="JBFRYB010000001">
    <property type="protein sequence ID" value="MEX1665736.1"/>
    <property type="molecule type" value="Genomic_DNA"/>
</dbReference>
<evidence type="ECO:0000313" key="7">
    <source>
        <dbReference type="Proteomes" id="UP001557484"/>
    </source>
</evidence>
<comment type="caution">
    <text evidence="6">The sequence shown here is derived from an EMBL/GenBank/DDBJ whole genome shotgun (WGS) entry which is preliminary data.</text>
</comment>
<dbReference type="PANTHER" id="PTHR30024">
    <property type="entry name" value="ALIPHATIC SULFONATES-BINDING PROTEIN-RELATED"/>
    <property type="match status" value="1"/>
</dbReference>
<evidence type="ECO:0000313" key="6">
    <source>
        <dbReference type="EMBL" id="MEX1665736.1"/>
    </source>
</evidence>
<dbReference type="Proteomes" id="UP001557484">
    <property type="component" value="Unassembled WGS sequence"/>
</dbReference>
<evidence type="ECO:0000256" key="5">
    <source>
        <dbReference type="ARBA" id="ARBA00023136"/>
    </source>
</evidence>
<keyword evidence="2" id="KW-0813">Transport</keyword>
<dbReference type="CDD" id="cd13553">
    <property type="entry name" value="PBP2_NrtA_CpmA_like"/>
    <property type="match status" value="1"/>
</dbReference>
<dbReference type="PANTHER" id="PTHR30024:SF43">
    <property type="entry name" value="BLL4572 PROTEIN"/>
    <property type="match status" value="1"/>
</dbReference>